<dbReference type="InterPro" id="IPR010323">
    <property type="entry name" value="DUF924"/>
</dbReference>
<dbReference type="GeneID" id="70181727"/>
<comment type="caution">
    <text evidence="1">The sequence shown here is derived from an EMBL/GenBank/DDBJ whole genome shotgun (WGS) entry which is preliminary data.</text>
</comment>
<dbReference type="AlphaFoldDB" id="A0A9P8YJ88"/>
<name>A0A9P8YJ88_9PEZI</name>
<reference evidence="1" key="1">
    <citation type="journal article" date="2021" name="Nat. Commun.">
        <title>Genetic determinants of endophytism in the Arabidopsis root mycobiome.</title>
        <authorList>
            <person name="Mesny F."/>
            <person name="Miyauchi S."/>
            <person name="Thiergart T."/>
            <person name="Pickel B."/>
            <person name="Atanasova L."/>
            <person name="Karlsson M."/>
            <person name="Huettel B."/>
            <person name="Barry K.W."/>
            <person name="Haridas S."/>
            <person name="Chen C."/>
            <person name="Bauer D."/>
            <person name="Andreopoulos W."/>
            <person name="Pangilinan J."/>
            <person name="LaButti K."/>
            <person name="Riley R."/>
            <person name="Lipzen A."/>
            <person name="Clum A."/>
            <person name="Drula E."/>
            <person name="Henrissat B."/>
            <person name="Kohler A."/>
            <person name="Grigoriev I.V."/>
            <person name="Martin F.M."/>
            <person name="Hacquard S."/>
        </authorList>
    </citation>
    <scope>NUCLEOTIDE SEQUENCE</scope>
    <source>
        <strain evidence="1">MPI-CAGE-CH-0230</strain>
    </source>
</reference>
<dbReference type="SUPFAM" id="SSF48452">
    <property type="entry name" value="TPR-like"/>
    <property type="match status" value="1"/>
</dbReference>
<protein>
    <submittedName>
        <fullName evidence="1">Uncharacterized protein</fullName>
    </submittedName>
</protein>
<gene>
    <name evidence="1" type="ORF">B0I36DRAFT_309815</name>
</gene>
<dbReference type="OrthoDB" id="414698at2759"/>
<dbReference type="Pfam" id="PF06041">
    <property type="entry name" value="DUF924"/>
    <property type="match status" value="1"/>
</dbReference>
<evidence type="ECO:0000313" key="1">
    <source>
        <dbReference type="EMBL" id="KAH7040045.1"/>
    </source>
</evidence>
<organism evidence="1 2">
    <name type="scientific">Microdochium trichocladiopsis</name>
    <dbReference type="NCBI Taxonomy" id="1682393"/>
    <lineage>
        <taxon>Eukaryota</taxon>
        <taxon>Fungi</taxon>
        <taxon>Dikarya</taxon>
        <taxon>Ascomycota</taxon>
        <taxon>Pezizomycotina</taxon>
        <taxon>Sordariomycetes</taxon>
        <taxon>Xylariomycetidae</taxon>
        <taxon>Xylariales</taxon>
        <taxon>Microdochiaceae</taxon>
        <taxon>Microdochium</taxon>
    </lineage>
</organism>
<keyword evidence="2" id="KW-1185">Reference proteome</keyword>
<sequence>MATTDLRSVLTAELFQGMVDSSIPYSTTEPIDFSDVIAGMFGGASGGAETWESLKDSAWAALKALSELGVDKAEDFDFQRYLPPPEDASFLAQSLGFILLLDQAPRRLCHGLDSRYTDAYFAVYALRLFRYLHEDPALPTELRPTSWTRWEAAVGAASFDYFIAARLSFNAVLAHNESTAKECLAFTEEARVLVEQRFGVRDPHRDEPDKRWDLYGFPKIIASAASAGGGSGLPKGPMGVVEGWFWLAWLVDVHYPILERYGRYPYRNGAMGRTSTVEEEAWVEKAAVFPQLPADVRDHMRMDAENGRWSPLGAEIKKTVSE</sequence>
<dbReference type="Proteomes" id="UP000756346">
    <property type="component" value="Unassembled WGS sequence"/>
</dbReference>
<proteinExistence type="predicted"/>
<dbReference type="Gene3D" id="1.25.40.10">
    <property type="entry name" value="Tetratricopeptide repeat domain"/>
    <property type="match status" value="1"/>
</dbReference>
<evidence type="ECO:0000313" key="2">
    <source>
        <dbReference type="Proteomes" id="UP000756346"/>
    </source>
</evidence>
<dbReference type="EMBL" id="JAGTJQ010000001">
    <property type="protein sequence ID" value="KAH7040045.1"/>
    <property type="molecule type" value="Genomic_DNA"/>
</dbReference>
<dbReference type="InterPro" id="IPR011990">
    <property type="entry name" value="TPR-like_helical_dom_sf"/>
</dbReference>
<dbReference type="RefSeq" id="XP_046018100.1">
    <property type="nucleotide sequence ID" value="XM_046152181.1"/>
</dbReference>
<accession>A0A9P8YJ88</accession>